<protein>
    <submittedName>
        <fullName evidence="3">Beta-lactamase class D</fullName>
    </submittedName>
</protein>
<feature type="domain" description="Penicillin-binding protein transpeptidase" evidence="2">
    <location>
        <begin position="47"/>
        <end position="271"/>
    </location>
</feature>
<accession>A0A1M5ZSX6</accession>
<dbReference type="InterPro" id="IPR012338">
    <property type="entry name" value="Beta-lactam/transpept-like"/>
</dbReference>
<dbReference type="STRING" id="658167.SAMN04488135_11854"/>
<dbReference type="GO" id="GO:0008658">
    <property type="term" value="F:penicillin binding"/>
    <property type="evidence" value="ECO:0007669"/>
    <property type="project" value="InterPro"/>
</dbReference>
<feature type="signal peptide" evidence="1">
    <location>
        <begin position="1"/>
        <end position="26"/>
    </location>
</feature>
<dbReference type="PROSITE" id="PS51257">
    <property type="entry name" value="PROKAR_LIPOPROTEIN"/>
    <property type="match status" value="1"/>
</dbReference>
<dbReference type="EMBL" id="FQXE01000018">
    <property type="protein sequence ID" value="SHI27405.1"/>
    <property type="molecule type" value="Genomic_DNA"/>
</dbReference>
<keyword evidence="4" id="KW-1185">Reference proteome</keyword>
<gene>
    <name evidence="3" type="ORF">SAMN04488135_11854</name>
</gene>
<feature type="chain" id="PRO_5012296673" evidence="1">
    <location>
        <begin position="27"/>
        <end position="282"/>
    </location>
</feature>
<dbReference type="Proteomes" id="UP000184226">
    <property type="component" value="Unassembled WGS sequence"/>
</dbReference>
<dbReference type="Gene3D" id="3.40.710.10">
    <property type="entry name" value="DD-peptidase/beta-lactamase superfamily"/>
    <property type="match status" value="1"/>
</dbReference>
<dbReference type="SUPFAM" id="SSF56601">
    <property type="entry name" value="beta-lactamase/transpeptidase-like"/>
    <property type="match status" value="1"/>
</dbReference>
<evidence type="ECO:0000259" key="2">
    <source>
        <dbReference type="Pfam" id="PF00905"/>
    </source>
</evidence>
<dbReference type="Pfam" id="PF00905">
    <property type="entry name" value="Transpeptidase"/>
    <property type="match status" value="1"/>
</dbReference>
<dbReference type="InterPro" id="IPR001460">
    <property type="entry name" value="PCN-bd_Tpept"/>
</dbReference>
<sequence length="282" mass="30751">MPRSHLFGKLAAICGMALLAAAPAYAAQSCKEDPAMDRAFADAGARGTFVLLDGQTGALACHDAARARSGFLPASTYKIPNSLIALETGVASGPGFALPWDSRRNPRQDWWPQAWARDQTLATALPNSVVWFYRELARRIGPARMQAYVDKFGYGNRNIGGSIDHFWLTGDLRISALQQAQFLQRFYTEKLAVSHRSTQIVKDAIVLESTPAYRLSGKSGWAGMGEAGARQTGWLVGYLERGEKVYFYALNMDMSKPAQGPARLALAKAILRGRGLMPLAPE</sequence>
<reference evidence="3 4" key="1">
    <citation type="submission" date="2016-11" db="EMBL/GenBank/DDBJ databases">
        <authorList>
            <person name="Jaros S."/>
            <person name="Januszkiewicz K."/>
            <person name="Wedrychowicz H."/>
        </authorList>
    </citation>
    <scope>NUCLEOTIDE SEQUENCE [LARGE SCALE GENOMIC DNA]</scope>
    <source>
        <strain evidence="3 4">CGMCC 1.10190</strain>
    </source>
</reference>
<name>A0A1M5ZSX6_9BURK</name>
<evidence type="ECO:0000256" key="1">
    <source>
        <dbReference type="SAM" id="SignalP"/>
    </source>
</evidence>
<evidence type="ECO:0000313" key="4">
    <source>
        <dbReference type="Proteomes" id="UP000184226"/>
    </source>
</evidence>
<evidence type="ECO:0000313" key="3">
    <source>
        <dbReference type="EMBL" id="SHI27405.1"/>
    </source>
</evidence>
<organism evidence="3 4">
    <name type="scientific">Pollutimonas bauzanensis</name>
    <dbReference type="NCBI Taxonomy" id="658167"/>
    <lineage>
        <taxon>Bacteria</taxon>
        <taxon>Pseudomonadati</taxon>
        <taxon>Pseudomonadota</taxon>
        <taxon>Betaproteobacteria</taxon>
        <taxon>Burkholderiales</taxon>
        <taxon>Alcaligenaceae</taxon>
        <taxon>Pollutimonas</taxon>
    </lineage>
</organism>
<proteinExistence type="predicted"/>
<dbReference type="RefSeq" id="WP_073108665.1">
    <property type="nucleotide sequence ID" value="NZ_FQXE01000018.1"/>
</dbReference>
<keyword evidence="1" id="KW-0732">Signal</keyword>
<dbReference type="AlphaFoldDB" id="A0A1M5ZSX6"/>